<feature type="transmembrane region" description="Helical" evidence="7">
    <location>
        <begin position="188"/>
        <end position="206"/>
    </location>
</feature>
<dbReference type="Pfam" id="PF01757">
    <property type="entry name" value="Acyl_transf_3"/>
    <property type="match status" value="1"/>
</dbReference>
<dbReference type="GO" id="GO:0005886">
    <property type="term" value="C:plasma membrane"/>
    <property type="evidence" value="ECO:0007669"/>
    <property type="project" value="UniProtKB-SubCell"/>
</dbReference>
<accession>A0AAP3SKS7</accession>
<dbReference type="GO" id="GO:0016413">
    <property type="term" value="F:O-acetyltransferase activity"/>
    <property type="evidence" value="ECO:0007669"/>
    <property type="project" value="TreeGrafter"/>
</dbReference>
<evidence type="ECO:0000256" key="3">
    <source>
        <dbReference type="ARBA" id="ARBA00022475"/>
    </source>
</evidence>
<evidence type="ECO:0000256" key="6">
    <source>
        <dbReference type="ARBA" id="ARBA00023136"/>
    </source>
</evidence>
<organism evidence="9 10">
    <name type="scientific">Bacteroides thetaiotaomicron</name>
    <dbReference type="NCBI Taxonomy" id="818"/>
    <lineage>
        <taxon>Bacteria</taxon>
        <taxon>Pseudomonadati</taxon>
        <taxon>Bacteroidota</taxon>
        <taxon>Bacteroidia</taxon>
        <taxon>Bacteroidales</taxon>
        <taxon>Bacteroidaceae</taxon>
        <taxon>Bacteroides</taxon>
    </lineage>
</organism>
<feature type="transmembrane region" description="Helical" evidence="7">
    <location>
        <begin position="100"/>
        <end position="119"/>
    </location>
</feature>
<evidence type="ECO:0000256" key="2">
    <source>
        <dbReference type="ARBA" id="ARBA00007400"/>
    </source>
</evidence>
<feature type="transmembrane region" description="Helical" evidence="7">
    <location>
        <begin position="218"/>
        <end position="241"/>
    </location>
</feature>
<feature type="transmembrane region" description="Helical" evidence="7">
    <location>
        <begin position="54"/>
        <end position="79"/>
    </location>
</feature>
<keyword evidence="3" id="KW-1003">Cell membrane</keyword>
<dbReference type="EMBL" id="JAQNVG010000106">
    <property type="protein sequence ID" value="MDC2239483.1"/>
    <property type="molecule type" value="Genomic_DNA"/>
</dbReference>
<keyword evidence="9" id="KW-0808">Transferase</keyword>
<sequence>MKPPVMNLSNQKNQHIVWLDVVRFIAMFTVVCCHCTDPFNFYPGTAPNIGEIKLWGAIYGSVLRPCVPLFVMITGALLLPVRGDASTFYKKRIPRVFYPFLIWSVLYNLFPWITGLLGLNPQIILDFFPYAGEEVMRQSFSVSLEYILMIPFNFSILAVHMWYIYLLIGLYLYLPVFSAWVEKASERAKLMFLLAWGVTLLLPYYYQFVSNYLWGTCSWNSFGMLYAFAGFNGYLLLGHYLKNLEWSLKKTLT</sequence>
<dbReference type="AlphaFoldDB" id="A0AAP3SKS7"/>
<keyword evidence="5 7" id="KW-1133">Transmembrane helix</keyword>
<dbReference type="Proteomes" id="UP001217776">
    <property type="component" value="Unassembled WGS sequence"/>
</dbReference>
<proteinExistence type="inferred from homology"/>
<feature type="domain" description="Acyltransferase 3" evidence="8">
    <location>
        <begin position="17"/>
        <end position="246"/>
    </location>
</feature>
<dbReference type="GO" id="GO:0009246">
    <property type="term" value="P:enterobacterial common antigen biosynthetic process"/>
    <property type="evidence" value="ECO:0007669"/>
    <property type="project" value="TreeGrafter"/>
</dbReference>
<protein>
    <submittedName>
        <fullName evidence="9">Acyltransferase</fullName>
    </submittedName>
</protein>
<keyword evidence="6 7" id="KW-0472">Membrane</keyword>
<evidence type="ECO:0000259" key="8">
    <source>
        <dbReference type="Pfam" id="PF01757"/>
    </source>
</evidence>
<reference evidence="9" key="1">
    <citation type="submission" date="2022-10" db="EMBL/GenBank/DDBJ databases">
        <title>Human gut microbiome strain richness.</title>
        <authorList>
            <person name="Chen-Liaw A."/>
        </authorList>
    </citation>
    <scope>NUCLEOTIDE SEQUENCE</scope>
    <source>
        <strain evidence="9">1001283st1_A3_1001283B150304_161114</strain>
    </source>
</reference>
<name>A0AAP3SKS7_BACT4</name>
<keyword evidence="4 7" id="KW-0812">Transmembrane</keyword>
<feature type="non-terminal residue" evidence="9">
    <location>
        <position position="253"/>
    </location>
</feature>
<evidence type="ECO:0000313" key="10">
    <source>
        <dbReference type="Proteomes" id="UP001217776"/>
    </source>
</evidence>
<gene>
    <name evidence="9" type="ORF">PO127_27460</name>
</gene>
<dbReference type="RefSeq" id="WP_272200063.1">
    <property type="nucleotide sequence ID" value="NZ_JAQNVG010000106.1"/>
</dbReference>
<evidence type="ECO:0000256" key="1">
    <source>
        <dbReference type="ARBA" id="ARBA00004651"/>
    </source>
</evidence>
<evidence type="ECO:0000313" key="9">
    <source>
        <dbReference type="EMBL" id="MDC2239483.1"/>
    </source>
</evidence>
<evidence type="ECO:0000256" key="5">
    <source>
        <dbReference type="ARBA" id="ARBA00022989"/>
    </source>
</evidence>
<feature type="transmembrane region" description="Helical" evidence="7">
    <location>
        <begin position="146"/>
        <end position="176"/>
    </location>
</feature>
<comment type="subcellular location">
    <subcellularLocation>
        <location evidence="1">Cell membrane</location>
        <topology evidence="1">Multi-pass membrane protein</topology>
    </subcellularLocation>
</comment>
<keyword evidence="9" id="KW-0012">Acyltransferase</keyword>
<comment type="similarity">
    <text evidence="2">Belongs to the acyltransferase 3 family.</text>
</comment>
<dbReference type="InterPro" id="IPR002656">
    <property type="entry name" value="Acyl_transf_3_dom"/>
</dbReference>
<dbReference type="PANTHER" id="PTHR40074:SF2">
    <property type="entry name" value="O-ACETYLTRANSFERASE WECH"/>
    <property type="match status" value="1"/>
</dbReference>
<feature type="transmembrane region" description="Helical" evidence="7">
    <location>
        <begin position="21"/>
        <end position="42"/>
    </location>
</feature>
<evidence type="ECO:0000256" key="4">
    <source>
        <dbReference type="ARBA" id="ARBA00022692"/>
    </source>
</evidence>
<evidence type="ECO:0000256" key="7">
    <source>
        <dbReference type="SAM" id="Phobius"/>
    </source>
</evidence>
<comment type="caution">
    <text evidence="9">The sequence shown here is derived from an EMBL/GenBank/DDBJ whole genome shotgun (WGS) entry which is preliminary data.</text>
</comment>
<dbReference type="PANTHER" id="PTHR40074">
    <property type="entry name" value="O-ACETYLTRANSFERASE WECH"/>
    <property type="match status" value="1"/>
</dbReference>